<accession>A0A8S3AK10</accession>
<sequence>DKAVVGGTVHDINEKSDTAGLAHKLPSMVTDEDDENPVPVIFKVYPPPIFK</sequence>
<reference evidence="2" key="1">
    <citation type="submission" date="2021-02" db="EMBL/GenBank/DDBJ databases">
        <authorList>
            <person name="Nowell W R."/>
        </authorList>
    </citation>
    <scope>NUCLEOTIDE SEQUENCE</scope>
</reference>
<comment type="caution">
    <text evidence="2">The sequence shown here is derived from an EMBL/GenBank/DDBJ whole genome shotgun (WGS) entry which is preliminary data.</text>
</comment>
<evidence type="ECO:0000313" key="2">
    <source>
        <dbReference type="EMBL" id="CAF4742903.1"/>
    </source>
</evidence>
<dbReference type="Proteomes" id="UP000681720">
    <property type="component" value="Unassembled WGS sequence"/>
</dbReference>
<feature type="non-terminal residue" evidence="2">
    <location>
        <position position="1"/>
    </location>
</feature>
<dbReference type="Proteomes" id="UP000681967">
    <property type="component" value="Unassembled WGS sequence"/>
</dbReference>
<dbReference type="Proteomes" id="UP000676336">
    <property type="component" value="Unassembled WGS sequence"/>
</dbReference>
<gene>
    <name evidence="2" type="ORF">BYL167_LOCUS45769</name>
    <name evidence="1" type="ORF">GIL414_LOCUS39800</name>
    <name evidence="3" type="ORF">SMN809_LOCUS48281</name>
</gene>
<protein>
    <submittedName>
        <fullName evidence="2">Uncharacterized protein</fullName>
    </submittedName>
</protein>
<evidence type="ECO:0000313" key="4">
    <source>
        <dbReference type="Proteomes" id="UP000681967"/>
    </source>
</evidence>
<organism evidence="2 4">
    <name type="scientific">Rotaria magnacalcarata</name>
    <dbReference type="NCBI Taxonomy" id="392030"/>
    <lineage>
        <taxon>Eukaryota</taxon>
        <taxon>Metazoa</taxon>
        <taxon>Spiralia</taxon>
        <taxon>Gnathifera</taxon>
        <taxon>Rotifera</taxon>
        <taxon>Eurotatoria</taxon>
        <taxon>Bdelloidea</taxon>
        <taxon>Philodinida</taxon>
        <taxon>Philodinidae</taxon>
        <taxon>Rotaria</taxon>
    </lineage>
</organism>
<proteinExistence type="predicted"/>
<evidence type="ECO:0000313" key="1">
    <source>
        <dbReference type="EMBL" id="CAF4621558.1"/>
    </source>
</evidence>
<evidence type="ECO:0000313" key="3">
    <source>
        <dbReference type="EMBL" id="CAF4826636.1"/>
    </source>
</evidence>
<dbReference type="AlphaFoldDB" id="A0A8S3AK10"/>
<dbReference type="EMBL" id="CAJOBJ010108839">
    <property type="protein sequence ID" value="CAF4621558.1"/>
    <property type="molecule type" value="Genomic_DNA"/>
</dbReference>
<name>A0A8S3AK10_9BILA</name>
<dbReference type="EMBL" id="CAJOBI010154751">
    <property type="protein sequence ID" value="CAF4826636.1"/>
    <property type="molecule type" value="Genomic_DNA"/>
</dbReference>
<dbReference type="EMBL" id="CAJOBH010127848">
    <property type="protein sequence ID" value="CAF4742903.1"/>
    <property type="molecule type" value="Genomic_DNA"/>
</dbReference>